<comment type="caution">
    <text evidence="1">The sequence shown here is derived from an EMBL/GenBank/DDBJ whole genome shotgun (WGS) entry which is preliminary data.</text>
</comment>
<name>A0A8J3EBY9_9PROT</name>
<sequence>MAAGGADRAAAPGPRPVEEVVSAFYAGEAGPDGPNTAFVCREPADLVFG</sequence>
<accession>A0A8J3EBY9</accession>
<dbReference type="EMBL" id="BMKS01000001">
    <property type="protein sequence ID" value="GGG17890.1"/>
    <property type="molecule type" value="Genomic_DNA"/>
</dbReference>
<organism evidence="1 2">
    <name type="scientific">Caldovatus sediminis</name>
    <dbReference type="NCBI Taxonomy" id="2041189"/>
    <lineage>
        <taxon>Bacteria</taxon>
        <taxon>Pseudomonadati</taxon>
        <taxon>Pseudomonadota</taxon>
        <taxon>Alphaproteobacteria</taxon>
        <taxon>Acetobacterales</taxon>
        <taxon>Roseomonadaceae</taxon>
        <taxon>Caldovatus</taxon>
    </lineage>
</organism>
<evidence type="ECO:0000313" key="2">
    <source>
        <dbReference type="Proteomes" id="UP000597507"/>
    </source>
</evidence>
<dbReference type="Proteomes" id="UP000597507">
    <property type="component" value="Unassembled WGS sequence"/>
</dbReference>
<proteinExistence type="predicted"/>
<dbReference type="AlphaFoldDB" id="A0A8J3EBY9"/>
<keyword evidence="2" id="KW-1185">Reference proteome</keyword>
<protein>
    <submittedName>
        <fullName evidence="1">Uncharacterized protein</fullName>
    </submittedName>
</protein>
<evidence type="ECO:0000313" key="1">
    <source>
        <dbReference type="EMBL" id="GGG17890.1"/>
    </source>
</evidence>
<reference evidence="1 2" key="1">
    <citation type="journal article" date="2014" name="Int. J. Syst. Evol. Microbiol.">
        <title>Complete genome sequence of Corynebacterium casei LMG S-19264T (=DSM 44701T), isolated from a smear-ripened cheese.</title>
        <authorList>
            <consortium name="US DOE Joint Genome Institute (JGI-PGF)"/>
            <person name="Walter F."/>
            <person name="Albersmeier A."/>
            <person name="Kalinowski J."/>
            <person name="Ruckert C."/>
        </authorList>
    </citation>
    <scope>NUCLEOTIDE SEQUENCE [LARGE SCALE GENOMIC DNA]</scope>
    <source>
        <strain evidence="1 2">CGMCC 1.16330</strain>
    </source>
</reference>
<gene>
    <name evidence="1" type="ORF">GCM10010964_02620</name>
</gene>